<evidence type="ECO:0000313" key="3">
    <source>
        <dbReference type="EMBL" id="KAH6895192.1"/>
    </source>
</evidence>
<name>A0A9P9AQJ6_9HYPO</name>
<evidence type="ECO:0000256" key="1">
    <source>
        <dbReference type="SAM" id="MobiDB-lite"/>
    </source>
</evidence>
<feature type="transmembrane region" description="Helical" evidence="2">
    <location>
        <begin position="70"/>
        <end position="89"/>
    </location>
</feature>
<protein>
    <submittedName>
        <fullName evidence="3">Uncharacterized protein</fullName>
    </submittedName>
</protein>
<keyword evidence="4" id="KW-1185">Reference proteome</keyword>
<evidence type="ECO:0000313" key="4">
    <source>
        <dbReference type="Proteomes" id="UP000777438"/>
    </source>
</evidence>
<dbReference type="AlphaFoldDB" id="A0A9P9AQJ6"/>
<gene>
    <name evidence="3" type="ORF">B0T10DRAFT_210010</name>
</gene>
<feature type="transmembrane region" description="Helical" evidence="2">
    <location>
        <begin position="37"/>
        <end position="58"/>
    </location>
</feature>
<proteinExistence type="predicted"/>
<reference evidence="3 4" key="1">
    <citation type="journal article" date="2021" name="Nat. Commun.">
        <title>Genetic determinants of endophytism in the Arabidopsis root mycobiome.</title>
        <authorList>
            <person name="Mesny F."/>
            <person name="Miyauchi S."/>
            <person name="Thiergart T."/>
            <person name="Pickel B."/>
            <person name="Atanasova L."/>
            <person name="Karlsson M."/>
            <person name="Huettel B."/>
            <person name="Barry K.W."/>
            <person name="Haridas S."/>
            <person name="Chen C."/>
            <person name="Bauer D."/>
            <person name="Andreopoulos W."/>
            <person name="Pangilinan J."/>
            <person name="LaButti K."/>
            <person name="Riley R."/>
            <person name="Lipzen A."/>
            <person name="Clum A."/>
            <person name="Drula E."/>
            <person name="Henrissat B."/>
            <person name="Kohler A."/>
            <person name="Grigoriev I.V."/>
            <person name="Martin F.M."/>
            <person name="Hacquard S."/>
        </authorList>
    </citation>
    <scope>NUCLEOTIDE SEQUENCE [LARGE SCALE GENOMIC DNA]</scope>
    <source>
        <strain evidence="3 4">MPI-CAGE-CH-0241</strain>
    </source>
</reference>
<keyword evidence="2" id="KW-1133">Transmembrane helix</keyword>
<accession>A0A9P9AQJ6</accession>
<sequence>MFGLDQIDWQGLRSWAEILPVGLLWGAGLALCSPTHPTVEIVSVWIFLVFGSVTALCFKPVLKAVKFHHIALLLALFYITHGIISYMELQNLQDGKSLLCEITSRLREFAVMAACVSTVLVIFHPVPVREPQQDPEKLDPLAPDFPAPVRCLMDSGPKDHCDPDVLSYSRKQESISDVDPVAFQHTGPGSAYPGSNHSSDICLSSSGNVNQILAQKLITWSKTVNPMELARDEVASTKPEPESH</sequence>
<feature type="transmembrane region" description="Helical" evidence="2">
    <location>
        <begin position="12"/>
        <end position="31"/>
    </location>
</feature>
<dbReference type="Proteomes" id="UP000777438">
    <property type="component" value="Unassembled WGS sequence"/>
</dbReference>
<dbReference type="OrthoDB" id="5080160at2759"/>
<evidence type="ECO:0000256" key="2">
    <source>
        <dbReference type="SAM" id="Phobius"/>
    </source>
</evidence>
<dbReference type="EMBL" id="JAGPYM010000004">
    <property type="protein sequence ID" value="KAH6895192.1"/>
    <property type="molecule type" value="Genomic_DNA"/>
</dbReference>
<organism evidence="3 4">
    <name type="scientific">Thelonectria olida</name>
    <dbReference type="NCBI Taxonomy" id="1576542"/>
    <lineage>
        <taxon>Eukaryota</taxon>
        <taxon>Fungi</taxon>
        <taxon>Dikarya</taxon>
        <taxon>Ascomycota</taxon>
        <taxon>Pezizomycotina</taxon>
        <taxon>Sordariomycetes</taxon>
        <taxon>Hypocreomycetidae</taxon>
        <taxon>Hypocreales</taxon>
        <taxon>Nectriaceae</taxon>
        <taxon>Thelonectria</taxon>
    </lineage>
</organism>
<comment type="caution">
    <text evidence="3">The sequence shown here is derived from an EMBL/GenBank/DDBJ whole genome shotgun (WGS) entry which is preliminary data.</text>
</comment>
<keyword evidence="2" id="KW-0812">Transmembrane</keyword>
<keyword evidence="2" id="KW-0472">Membrane</keyword>
<feature type="region of interest" description="Disordered" evidence="1">
    <location>
        <begin position="177"/>
        <end position="196"/>
    </location>
</feature>